<dbReference type="GO" id="GO:0005125">
    <property type="term" value="F:cytokine activity"/>
    <property type="evidence" value="ECO:0007669"/>
    <property type="project" value="UniProtKB-KW"/>
</dbReference>
<sequence>MPHLRIETNVKSSDIKDMDSVLKEFSKALAATTGKPEGYMMVHIVPDQHLIYGGSSEPCANAYFMCIGKMGVEENKKHAANIYPLVEKHLGVKDDRMYIFFQEAKTSEVGFKGTTFQQIMG</sequence>
<dbReference type="GO" id="GO:0004167">
    <property type="term" value="F:dopachrome isomerase activity"/>
    <property type="evidence" value="ECO:0007669"/>
    <property type="project" value="UniProtKB-EC"/>
</dbReference>
<protein>
    <recommendedName>
        <fullName evidence="12">L-dopachrome isomerase</fullName>
        <ecNumber evidence="9">5.3.2.1</ecNumber>
        <ecNumber evidence="8">5.3.3.12</ecNumber>
    </recommendedName>
    <alternativeName>
        <fullName evidence="10">L-dopachrome tautomerase</fullName>
    </alternativeName>
    <alternativeName>
        <fullName evidence="11">Phenylpyruvate tautomerase</fullName>
    </alternativeName>
</protein>
<comment type="catalytic activity">
    <reaction evidence="6">
        <text>3-phenylpyruvate = enol-phenylpyruvate</text>
        <dbReference type="Rhea" id="RHEA:17097"/>
        <dbReference type="ChEBI" id="CHEBI:16815"/>
        <dbReference type="ChEBI" id="CHEBI:18005"/>
        <dbReference type="EC" id="5.3.2.1"/>
    </reaction>
</comment>
<dbReference type="SUPFAM" id="SSF55331">
    <property type="entry name" value="Tautomerase/MIF"/>
    <property type="match status" value="1"/>
</dbReference>
<comment type="catalytic activity">
    <reaction evidence="7">
        <text>L-dopachrome = 5,6-dihydroxyindole-2-carboxylate</text>
        <dbReference type="Rhea" id="RHEA:13041"/>
        <dbReference type="ChEBI" id="CHEBI:16875"/>
        <dbReference type="ChEBI" id="CHEBI:57509"/>
        <dbReference type="EC" id="5.3.3.12"/>
    </reaction>
</comment>
<evidence type="ECO:0000256" key="5">
    <source>
        <dbReference type="ARBA" id="ARBA00023235"/>
    </source>
</evidence>
<dbReference type="GO" id="GO:0050178">
    <property type="term" value="F:phenylpyruvate tautomerase activity"/>
    <property type="evidence" value="ECO:0007669"/>
    <property type="project" value="UniProtKB-EC"/>
</dbReference>
<evidence type="ECO:0000256" key="12">
    <source>
        <dbReference type="ARBA" id="ARBA00042730"/>
    </source>
</evidence>
<dbReference type="InterPro" id="IPR001398">
    <property type="entry name" value="Macrophage_inhib_fac"/>
</dbReference>
<dbReference type="Pfam" id="PF01187">
    <property type="entry name" value="MIF"/>
    <property type="match status" value="1"/>
</dbReference>
<dbReference type="PANTHER" id="PTHR11954:SF6">
    <property type="entry name" value="MACROPHAGE MIGRATION INHIBITORY FACTOR"/>
    <property type="match status" value="1"/>
</dbReference>
<evidence type="ECO:0000256" key="9">
    <source>
        <dbReference type="ARBA" id="ARBA00039086"/>
    </source>
</evidence>
<evidence type="ECO:0000256" key="7">
    <source>
        <dbReference type="ARBA" id="ARBA00036823"/>
    </source>
</evidence>
<evidence type="ECO:0000256" key="10">
    <source>
        <dbReference type="ARBA" id="ARBA00041631"/>
    </source>
</evidence>
<evidence type="ECO:0000256" key="4">
    <source>
        <dbReference type="ARBA" id="ARBA00022525"/>
    </source>
</evidence>
<proteinExistence type="evidence at transcript level"/>
<comment type="similarity">
    <text evidence="2">Belongs to the MIF family.</text>
</comment>
<name>A0A0U2VCH4_9MAXI</name>
<dbReference type="EMBL" id="KT754824">
    <property type="protein sequence ID" value="ALS04658.1"/>
    <property type="molecule type" value="mRNA"/>
</dbReference>
<dbReference type="EC" id="5.3.3.12" evidence="8"/>
<evidence type="ECO:0000256" key="11">
    <source>
        <dbReference type="ARBA" id="ARBA00041912"/>
    </source>
</evidence>
<reference evidence="13" key="1">
    <citation type="journal article" date="2015" name="Sci. Rep.">
        <title>Spliced leader RNA trans-splicing discovered in copepods.</title>
        <authorList>
            <person name="Yang F."/>
            <person name="Xu D."/>
            <person name="Zhuang Y."/>
            <person name="Yi X."/>
            <person name="Huang Y."/>
            <person name="Chen H."/>
            <person name="Lin S."/>
            <person name="Campbell D.A."/>
            <person name="Sturm N.R."/>
            <person name="Liu G."/>
            <person name="Zhang H."/>
        </authorList>
    </citation>
    <scope>NUCLEOTIDE SEQUENCE</scope>
</reference>
<evidence type="ECO:0000256" key="1">
    <source>
        <dbReference type="ARBA" id="ARBA00004613"/>
    </source>
</evidence>
<evidence type="ECO:0000256" key="6">
    <source>
        <dbReference type="ARBA" id="ARBA00036735"/>
    </source>
</evidence>
<dbReference type="PANTHER" id="PTHR11954">
    <property type="entry name" value="D-DOPACHROME DECARBOXYLASE"/>
    <property type="match status" value="1"/>
</dbReference>
<dbReference type="Gene3D" id="3.30.429.10">
    <property type="entry name" value="Macrophage Migration Inhibitory Factor"/>
    <property type="match status" value="1"/>
</dbReference>
<dbReference type="AlphaFoldDB" id="A0A0U2VCH4"/>
<evidence type="ECO:0000313" key="13">
    <source>
        <dbReference type="EMBL" id="ALS04658.1"/>
    </source>
</evidence>
<dbReference type="InterPro" id="IPR014347">
    <property type="entry name" value="Tautomerase/MIF_sf"/>
</dbReference>
<keyword evidence="3" id="KW-0202">Cytokine</keyword>
<evidence type="ECO:0000256" key="3">
    <source>
        <dbReference type="ARBA" id="ARBA00022514"/>
    </source>
</evidence>
<dbReference type="GO" id="GO:0005615">
    <property type="term" value="C:extracellular space"/>
    <property type="evidence" value="ECO:0007669"/>
    <property type="project" value="UniProtKB-KW"/>
</dbReference>
<comment type="subcellular location">
    <subcellularLocation>
        <location evidence="1">Secreted</location>
    </subcellularLocation>
</comment>
<evidence type="ECO:0000256" key="2">
    <source>
        <dbReference type="ARBA" id="ARBA00005851"/>
    </source>
</evidence>
<organism evidence="13">
    <name type="scientific">Pseudodiaptomus poplesia</name>
    <dbReference type="NCBI Taxonomy" id="213370"/>
    <lineage>
        <taxon>Eukaryota</taxon>
        <taxon>Metazoa</taxon>
        <taxon>Ecdysozoa</taxon>
        <taxon>Arthropoda</taxon>
        <taxon>Crustacea</taxon>
        <taxon>Multicrustacea</taxon>
        <taxon>Hexanauplia</taxon>
        <taxon>Copepoda</taxon>
        <taxon>Calanoida</taxon>
        <taxon>Pseudodiaptomidae</taxon>
        <taxon>Pseudodiaptomus</taxon>
    </lineage>
</organism>
<keyword evidence="5" id="KW-0413">Isomerase</keyword>
<accession>A0A0U2VCH4</accession>
<dbReference type="EC" id="5.3.2.1" evidence="9"/>
<evidence type="ECO:0000256" key="8">
    <source>
        <dbReference type="ARBA" id="ARBA00038932"/>
    </source>
</evidence>
<keyword evidence="4" id="KW-0964">Secreted</keyword>